<accession>A0A0J9BWR4</accession>
<reference evidence="1 2" key="1">
    <citation type="submission" date="2011-04" db="EMBL/GenBank/DDBJ databases">
        <title>The Genome Sequence of Clostridium citroniae WAL-19142.</title>
        <authorList>
            <consortium name="The Broad Institute Genome Sequencing Platform"/>
            <person name="Earl A."/>
            <person name="Ward D."/>
            <person name="Feldgarden M."/>
            <person name="Gevers D."/>
            <person name="Warren Y.A."/>
            <person name="Tyrrell K.L."/>
            <person name="Citron D.M."/>
            <person name="Goldstein E.J."/>
            <person name="Daigneault M."/>
            <person name="Allen-Vercoe E."/>
            <person name="Young S.K."/>
            <person name="Zeng Q."/>
            <person name="Gargeya S."/>
            <person name="Fitzgerald M."/>
            <person name="Haas B."/>
            <person name="Abouelleil A."/>
            <person name="Alvarado L."/>
            <person name="Arachchi H.M."/>
            <person name="Berlin A."/>
            <person name="Brown A."/>
            <person name="Chapman S.B."/>
            <person name="Chen Z."/>
            <person name="Dunbar C."/>
            <person name="Freedman E."/>
            <person name="Gearin G."/>
            <person name="Gellesch M."/>
            <person name="Goldberg J."/>
            <person name="Griggs A."/>
            <person name="Gujja S."/>
            <person name="Heilman E.R."/>
            <person name="Heiman D."/>
            <person name="Howarth C."/>
            <person name="Larson L."/>
            <person name="Lui A."/>
            <person name="MacDonald P.J."/>
            <person name="Mehta T."/>
            <person name="Montmayeur A."/>
            <person name="Murphy C."/>
            <person name="Neiman D."/>
            <person name="Pearson M."/>
            <person name="Priest M."/>
            <person name="Roberts A."/>
            <person name="Saif S."/>
            <person name="Shea T."/>
            <person name="Shenoy N."/>
            <person name="Sisk P."/>
            <person name="Stolte C."/>
            <person name="Sykes S."/>
            <person name="White J."/>
            <person name="Yandava C."/>
            <person name="Wortman J."/>
            <person name="Nusbaum C."/>
            <person name="Birren B."/>
        </authorList>
    </citation>
    <scope>NUCLEOTIDE SEQUENCE [LARGE SCALE GENOMIC DNA]</scope>
    <source>
        <strain evidence="1 2">WAL-19142</strain>
    </source>
</reference>
<dbReference type="Proteomes" id="UP000037392">
    <property type="component" value="Unassembled WGS sequence"/>
</dbReference>
<sequence length="79" mass="9193">MIKLNIINMEEFLRTVNRCKGAVYMVEPGTGKTDITEQDEIQEYLRRKHRDNKGYLPLVLEIPVPADYMSIINFYAGDL</sequence>
<dbReference type="GeneID" id="93161468"/>
<dbReference type="PATRIC" id="fig|742734.4.peg.4468"/>
<protein>
    <submittedName>
        <fullName evidence="1">Uncharacterized protein</fullName>
    </submittedName>
</protein>
<comment type="caution">
    <text evidence="1">The sequence shown here is derived from an EMBL/GenBank/DDBJ whole genome shotgun (WGS) entry which is preliminary data.</text>
</comment>
<dbReference type="AlphaFoldDB" id="A0A0J9BWR4"/>
<dbReference type="OrthoDB" id="1857762at2"/>
<proteinExistence type="predicted"/>
<evidence type="ECO:0000313" key="2">
    <source>
        <dbReference type="Proteomes" id="UP000037392"/>
    </source>
</evidence>
<dbReference type="EMBL" id="ADLK01000029">
    <property type="protein sequence ID" value="KMW16669.1"/>
    <property type="molecule type" value="Genomic_DNA"/>
</dbReference>
<organism evidence="1 2">
    <name type="scientific">[Clostridium] citroniae WAL-19142</name>
    <dbReference type="NCBI Taxonomy" id="742734"/>
    <lineage>
        <taxon>Bacteria</taxon>
        <taxon>Bacillati</taxon>
        <taxon>Bacillota</taxon>
        <taxon>Clostridia</taxon>
        <taxon>Lachnospirales</taxon>
        <taxon>Lachnospiraceae</taxon>
        <taxon>Enterocloster</taxon>
    </lineage>
</organism>
<name>A0A0J9BWR4_9FIRM</name>
<evidence type="ECO:0000313" key="1">
    <source>
        <dbReference type="EMBL" id="KMW16669.1"/>
    </source>
</evidence>
<dbReference type="RefSeq" id="WP_048930629.1">
    <property type="nucleotide sequence ID" value="NZ_KQ235881.1"/>
</dbReference>
<gene>
    <name evidence="1" type="ORF">HMPREF9470_04169</name>
</gene>